<sequence>MTHAYGTATTVPEMLEKVTSDDPAMVERALHDLSGTIYHQGWVYPATVPAVTALYELVSVPTTHHRPRILGLISDIATAVWDLEEHDEAEYDDPPLATVLEWARAARAAVESGIPTLLTLLKDADPSVRAAAPSVLADFPAHDPDLVPRLQEAAGTEEDAGAAASMILAVGDLCADRVDQPLTWLREQTADPRREVRAAAAVAALWCDTDDDLLDAITEEIQAPDSALDDQLWVLDGGRTGFLIAAIGDHPAPQIQVARDALAVPTTSAVHRAGEVMRTWRAAPAELLPPLADLLASDFTKDAVWEIKQGGPDIALVTDSLLPLLNDADDLIAGSALEALARAGDARCVQALAADLAEPRLSFHPSAALAGMKEHANTLLAPIREFLAAPKKGTGFAGNHLTSVMKALATWDDRALPLLPEMIALLERRKAVPATAQALAALGPAAAEAVPFLRRFLGRKHGPQTSQNAAWALWQITGDAEEPLRYLQGTLRSALNDEETERPRVQAAGPSTDRITTDRTYQAAATTALARIAHRNISREPPTDRSAP</sequence>
<proteinExistence type="predicted"/>
<organism evidence="2 3">
    <name type="scientific">Actinomadura soli</name>
    <dbReference type="NCBI Taxonomy" id="2508997"/>
    <lineage>
        <taxon>Bacteria</taxon>
        <taxon>Bacillati</taxon>
        <taxon>Actinomycetota</taxon>
        <taxon>Actinomycetes</taxon>
        <taxon>Streptosporangiales</taxon>
        <taxon>Thermomonosporaceae</taxon>
        <taxon>Actinomadura</taxon>
    </lineage>
</organism>
<dbReference type="SUPFAM" id="SSF48371">
    <property type="entry name" value="ARM repeat"/>
    <property type="match status" value="1"/>
</dbReference>
<dbReference type="EMBL" id="VCKW01000232">
    <property type="protein sequence ID" value="TMQ91149.1"/>
    <property type="molecule type" value="Genomic_DNA"/>
</dbReference>
<dbReference type="RefSeq" id="WP_138648975.1">
    <property type="nucleotide sequence ID" value="NZ_VCKW01000232.1"/>
</dbReference>
<dbReference type="OrthoDB" id="292843at2"/>
<evidence type="ECO:0000313" key="2">
    <source>
        <dbReference type="EMBL" id="TMQ91149.1"/>
    </source>
</evidence>
<dbReference type="InterPro" id="IPR016024">
    <property type="entry name" value="ARM-type_fold"/>
</dbReference>
<dbReference type="Gene3D" id="1.25.10.10">
    <property type="entry name" value="Leucine-rich Repeat Variant"/>
    <property type="match status" value="1"/>
</dbReference>
<feature type="region of interest" description="Disordered" evidence="1">
    <location>
        <begin position="497"/>
        <end position="517"/>
    </location>
</feature>
<dbReference type="Proteomes" id="UP000309174">
    <property type="component" value="Unassembled WGS sequence"/>
</dbReference>
<comment type="caution">
    <text evidence="2">The sequence shown here is derived from an EMBL/GenBank/DDBJ whole genome shotgun (WGS) entry which is preliminary data.</text>
</comment>
<protein>
    <recommendedName>
        <fullName evidence="4">HEAT repeat protein</fullName>
    </recommendedName>
</protein>
<accession>A0A5C4J2W3</accession>
<evidence type="ECO:0008006" key="4">
    <source>
        <dbReference type="Google" id="ProtNLM"/>
    </source>
</evidence>
<reference evidence="2 3" key="1">
    <citation type="submission" date="2019-05" db="EMBL/GenBank/DDBJ databases">
        <title>Draft genome sequence of Actinomadura sp. 14C53.</title>
        <authorList>
            <person name="Saricaoglu S."/>
            <person name="Isik K."/>
        </authorList>
    </citation>
    <scope>NUCLEOTIDE SEQUENCE [LARGE SCALE GENOMIC DNA]</scope>
    <source>
        <strain evidence="2 3">14C53</strain>
    </source>
</reference>
<gene>
    <name evidence="2" type="ORF">ETD83_32185</name>
</gene>
<dbReference type="InterPro" id="IPR011989">
    <property type="entry name" value="ARM-like"/>
</dbReference>
<evidence type="ECO:0000313" key="3">
    <source>
        <dbReference type="Proteomes" id="UP000309174"/>
    </source>
</evidence>
<name>A0A5C4J2W3_9ACTN</name>
<evidence type="ECO:0000256" key="1">
    <source>
        <dbReference type="SAM" id="MobiDB-lite"/>
    </source>
</evidence>
<dbReference type="Pfam" id="PF13646">
    <property type="entry name" value="HEAT_2"/>
    <property type="match status" value="1"/>
</dbReference>
<keyword evidence="3" id="KW-1185">Reference proteome</keyword>
<dbReference type="AlphaFoldDB" id="A0A5C4J2W3"/>